<dbReference type="PROSITE" id="PS50125">
    <property type="entry name" value="GUANYLATE_CYCLASE_2"/>
    <property type="match status" value="1"/>
</dbReference>
<feature type="binding site" evidence="11">
    <location>
        <position position="328"/>
    </location>
    <ligand>
        <name>ATP</name>
        <dbReference type="ChEBI" id="CHEBI:30616"/>
    </ligand>
</feature>
<accession>A9V2N7</accession>
<dbReference type="Pfam" id="PF12974">
    <property type="entry name" value="Phosphonate-bd"/>
    <property type="match status" value="1"/>
</dbReference>
<keyword evidence="3" id="KW-0418">Kinase</keyword>
<feature type="compositionally biased region" description="Polar residues" evidence="12">
    <location>
        <begin position="962"/>
        <end position="971"/>
    </location>
</feature>
<dbReference type="Gene3D" id="3.30.70.1230">
    <property type="entry name" value="Nucleotide cyclase"/>
    <property type="match status" value="1"/>
</dbReference>
<keyword evidence="8" id="KW-0472">Membrane</keyword>
<evidence type="ECO:0000256" key="7">
    <source>
        <dbReference type="ARBA" id="ARBA00022989"/>
    </source>
</evidence>
<dbReference type="InterPro" id="IPR001245">
    <property type="entry name" value="Ser-Thr/Tyr_kinase_cat_dom"/>
</dbReference>
<organism evidence="16 17">
    <name type="scientific">Monosiga brevicollis</name>
    <name type="common">Choanoflagellate</name>
    <dbReference type="NCBI Taxonomy" id="81824"/>
    <lineage>
        <taxon>Eukaryota</taxon>
        <taxon>Choanoflagellata</taxon>
        <taxon>Craspedida</taxon>
        <taxon>Salpingoecidae</taxon>
        <taxon>Monosiga</taxon>
    </lineage>
</organism>
<evidence type="ECO:0000256" key="12">
    <source>
        <dbReference type="SAM" id="MobiDB-lite"/>
    </source>
</evidence>
<dbReference type="Pfam" id="PF07714">
    <property type="entry name" value="PK_Tyr_Ser-Thr"/>
    <property type="match status" value="1"/>
</dbReference>
<dbReference type="EMBL" id="CH991555">
    <property type="protein sequence ID" value="EDQ88290.1"/>
    <property type="molecule type" value="Genomic_DNA"/>
</dbReference>
<dbReference type="InterPro" id="IPR050401">
    <property type="entry name" value="Cyclic_nucleotide_synthase"/>
</dbReference>
<feature type="domain" description="Protein kinase" evidence="14">
    <location>
        <begin position="301"/>
        <end position="637"/>
    </location>
</feature>
<dbReference type="FunFam" id="3.30.70.1230:FF:000066">
    <property type="entry name" value="Predicted protein"/>
    <property type="match status" value="1"/>
</dbReference>
<keyword evidence="17" id="KW-1185">Reference proteome</keyword>
<dbReference type="InterPro" id="IPR017441">
    <property type="entry name" value="Protein_kinase_ATP_BS"/>
</dbReference>
<keyword evidence="9" id="KW-0456">Lyase</keyword>
<dbReference type="GO" id="GO:0005886">
    <property type="term" value="C:plasma membrane"/>
    <property type="evidence" value="ECO:0000318"/>
    <property type="project" value="GO_Central"/>
</dbReference>
<evidence type="ECO:0000259" key="14">
    <source>
        <dbReference type="PROSITE" id="PS50011"/>
    </source>
</evidence>
<dbReference type="GO" id="GO:0006182">
    <property type="term" value="P:cGMP biosynthetic process"/>
    <property type="evidence" value="ECO:0000318"/>
    <property type="project" value="GO_Central"/>
</dbReference>
<keyword evidence="4" id="KW-0812">Transmembrane</keyword>
<reference evidence="16 17" key="1">
    <citation type="journal article" date="2008" name="Nature">
        <title>The genome of the choanoflagellate Monosiga brevicollis and the origin of metazoans.</title>
        <authorList>
            <consortium name="JGI Sequencing"/>
            <person name="King N."/>
            <person name="Westbrook M.J."/>
            <person name="Young S.L."/>
            <person name="Kuo A."/>
            <person name="Abedin M."/>
            <person name="Chapman J."/>
            <person name="Fairclough S."/>
            <person name="Hellsten U."/>
            <person name="Isogai Y."/>
            <person name="Letunic I."/>
            <person name="Marr M."/>
            <person name="Pincus D."/>
            <person name="Putnam N."/>
            <person name="Rokas A."/>
            <person name="Wright K.J."/>
            <person name="Zuzow R."/>
            <person name="Dirks W."/>
            <person name="Good M."/>
            <person name="Goodstein D."/>
            <person name="Lemons D."/>
            <person name="Li W."/>
            <person name="Lyons J.B."/>
            <person name="Morris A."/>
            <person name="Nichols S."/>
            <person name="Richter D.J."/>
            <person name="Salamov A."/>
            <person name="Bork P."/>
            <person name="Lim W.A."/>
            <person name="Manning G."/>
            <person name="Miller W.T."/>
            <person name="McGinnis W."/>
            <person name="Shapiro H."/>
            <person name="Tjian R."/>
            <person name="Grigoriev I.V."/>
            <person name="Rokhsar D."/>
        </authorList>
    </citation>
    <scope>NUCLEOTIDE SEQUENCE [LARGE SCALE GENOMIC DNA]</scope>
    <source>
        <strain evidence="17">MX1 / ATCC 50154</strain>
    </source>
</reference>
<evidence type="ECO:0000313" key="16">
    <source>
        <dbReference type="EMBL" id="EDQ88290.1"/>
    </source>
</evidence>
<protein>
    <recommendedName>
        <fullName evidence="2">guanylate cyclase</fullName>
        <ecNumber evidence="2">4.6.1.2</ecNumber>
    </recommendedName>
</protein>
<keyword evidence="3" id="KW-0723">Serine/threonine-protein kinase</keyword>
<dbReference type="AlphaFoldDB" id="A9V2N7"/>
<dbReference type="GO" id="GO:0004674">
    <property type="term" value="F:protein serine/threonine kinase activity"/>
    <property type="evidence" value="ECO:0007669"/>
    <property type="project" value="UniProtKB-KW"/>
</dbReference>
<dbReference type="InterPro" id="IPR001054">
    <property type="entry name" value="A/G_cyclase"/>
</dbReference>
<dbReference type="SUPFAM" id="SSF57184">
    <property type="entry name" value="Growth factor receptor domain"/>
    <property type="match status" value="1"/>
</dbReference>
<dbReference type="SUPFAM" id="SSF55073">
    <property type="entry name" value="Nucleotide cyclase"/>
    <property type="match status" value="1"/>
</dbReference>
<evidence type="ECO:0000256" key="4">
    <source>
        <dbReference type="ARBA" id="ARBA00022692"/>
    </source>
</evidence>
<dbReference type="Proteomes" id="UP000001357">
    <property type="component" value="Unassembled WGS sequence"/>
</dbReference>
<dbReference type="PROSITE" id="PS50011">
    <property type="entry name" value="PROTEIN_KINASE_DOM"/>
    <property type="match status" value="1"/>
</dbReference>
<evidence type="ECO:0000256" key="6">
    <source>
        <dbReference type="ARBA" id="ARBA00022840"/>
    </source>
</evidence>
<dbReference type="SMART" id="SM00220">
    <property type="entry name" value="S_TKc"/>
    <property type="match status" value="1"/>
</dbReference>
<proteinExistence type="predicted"/>
<feature type="compositionally biased region" description="Basic and acidic residues" evidence="12">
    <location>
        <begin position="952"/>
        <end position="961"/>
    </location>
</feature>
<dbReference type="InParanoid" id="A9V2N7"/>
<dbReference type="SUPFAM" id="SSF56112">
    <property type="entry name" value="Protein kinase-like (PK-like)"/>
    <property type="match status" value="1"/>
</dbReference>
<dbReference type="InterPro" id="IPR011009">
    <property type="entry name" value="Kinase-like_dom_sf"/>
</dbReference>
<dbReference type="InterPro" id="IPR029787">
    <property type="entry name" value="Nucleotide_cyclase"/>
</dbReference>
<dbReference type="GO" id="GO:0007168">
    <property type="term" value="P:receptor guanylyl cyclase signaling pathway"/>
    <property type="evidence" value="ECO:0000318"/>
    <property type="project" value="GO_Central"/>
</dbReference>
<dbReference type="KEGG" id="mbr:MONBRDRAFT_9289"/>
<evidence type="ECO:0000256" key="3">
    <source>
        <dbReference type="ARBA" id="ARBA00022527"/>
    </source>
</evidence>
<dbReference type="PANTHER" id="PTHR11920">
    <property type="entry name" value="GUANYLYL CYCLASE"/>
    <property type="match status" value="1"/>
</dbReference>
<feature type="domain" description="Guanylate cyclase" evidence="15">
    <location>
        <begin position="684"/>
        <end position="815"/>
    </location>
</feature>
<dbReference type="GO" id="GO:0035556">
    <property type="term" value="P:intracellular signal transduction"/>
    <property type="evidence" value="ECO:0007669"/>
    <property type="project" value="InterPro"/>
</dbReference>
<keyword evidence="5 11" id="KW-0547">Nucleotide-binding</keyword>
<keyword evidence="10" id="KW-0141">cGMP biosynthesis</keyword>
<gene>
    <name evidence="16" type="ORF">MONBRDRAFT_9289</name>
</gene>
<dbReference type="Gene3D" id="1.10.510.10">
    <property type="entry name" value="Transferase(Phosphotransferase) domain 1"/>
    <property type="match status" value="1"/>
</dbReference>
<dbReference type="PROSITE" id="PS00107">
    <property type="entry name" value="PROTEIN_KINASE_ATP"/>
    <property type="match status" value="1"/>
</dbReference>
<dbReference type="GeneID" id="5892256"/>
<evidence type="ECO:0000256" key="2">
    <source>
        <dbReference type="ARBA" id="ARBA00012202"/>
    </source>
</evidence>
<feature type="signal peptide" evidence="13">
    <location>
        <begin position="1"/>
        <end position="20"/>
    </location>
</feature>
<evidence type="ECO:0000313" key="17">
    <source>
        <dbReference type="Proteomes" id="UP000001357"/>
    </source>
</evidence>
<dbReference type="InterPro" id="IPR009030">
    <property type="entry name" value="Growth_fac_rcpt_cys_sf"/>
</dbReference>
<feature type="chain" id="PRO_5002742703" description="guanylate cyclase" evidence="13">
    <location>
        <begin position="21"/>
        <end position="1002"/>
    </location>
</feature>
<feature type="region of interest" description="Disordered" evidence="12">
    <location>
        <begin position="950"/>
        <end position="1002"/>
    </location>
</feature>
<evidence type="ECO:0000256" key="13">
    <source>
        <dbReference type="SAM" id="SignalP"/>
    </source>
</evidence>
<dbReference type="Gene3D" id="3.30.200.20">
    <property type="entry name" value="Phosphorylase Kinase, domain 1"/>
    <property type="match status" value="1"/>
</dbReference>
<evidence type="ECO:0000256" key="10">
    <source>
        <dbReference type="ARBA" id="ARBA00023293"/>
    </source>
</evidence>
<dbReference type="eggNOG" id="KOG1023">
    <property type="taxonomic scope" value="Eukaryota"/>
</dbReference>
<evidence type="ECO:0000256" key="11">
    <source>
        <dbReference type="PROSITE-ProRule" id="PRU10141"/>
    </source>
</evidence>
<dbReference type="SMART" id="SM00044">
    <property type="entry name" value="CYCc"/>
    <property type="match status" value="1"/>
</dbReference>
<keyword evidence="7" id="KW-1133">Transmembrane helix</keyword>
<dbReference type="GO" id="GO:0004383">
    <property type="term" value="F:guanylate cyclase activity"/>
    <property type="evidence" value="ECO:0000318"/>
    <property type="project" value="GO_Central"/>
</dbReference>
<keyword evidence="13" id="KW-0732">Signal</keyword>
<dbReference type="InterPro" id="IPR000719">
    <property type="entry name" value="Prot_kinase_dom"/>
</dbReference>
<dbReference type="InterPro" id="IPR008271">
    <property type="entry name" value="Ser/Thr_kinase_AS"/>
</dbReference>
<dbReference type="EC" id="4.6.1.2" evidence="2"/>
<keyword evidence="3" id="KW-0808">Transferase</keyword>
<dbReference type="GO" id="GO:0001653">
    <property type="term" value="F:peptide receptor activity"/>
    <property type="evidence" value="ECO:0000318"/>
    <property type="project" value="GO_Central"/>
</dbReference>
<dbReference type="RefSeq" id="XP_001746883.1">
    <property type="nucleotide sequence ID" value="XM_001746831.1"/>
</dbReference>
<sequence length="1002" mass="109665">MAARQVCLGVLAATLAMAMATSTYRIGVVHNSYQSVAELDMKATFESLGINYTFVVGTMGELREAVRLSEVDLIYSQPDLLTCLDTEYDVRLLGTVSRIERVGESLSVAGGVIFTRFDDHISHVTDITDHVIGAVSPDSLFGYMAQRRELLDQGIQLLRVAKAEELSLVVDNSSGWSCGELASDLSGLTCPDGYKMTANTTCGVEAGFVCPERANVTYLCACNPCEPICGKNEVFASDGSCDCQSGTIRIGSSCQSVGLAIAQVVAPILVALLILILYCAHRQRRKADGIWQIKADALIFDNPPDVLGAGSFGVVLAAKYRGERVAVKRAFAHSRSRGKSKATQSRFKRTATSGYSETFATMQARDRAVKARLRDFFVDAEANAHNSSRAVGKASQIGSESNSRPQVPWYTRIFHPTAGTRARNQLIQEMRTLSRLQHPNITQMRGAVMESGMEPLMVLEYMEMGSLYSMLHNEAMSFDDDFRYDAVFDIISGMRYLHSSEFTHGDLKAMNCLVNAKFQIKVADFGMAARVSSRGQRGGTLAWMAPEVLMGGVITQASDVYSFGVTMFEIFSREDPYDEAGLDSQTLAQHIIRRKLRPGIPENMPPEFSVLMNECLLADPDTRPTFIELLRRTEPLEGKMKASSRKGNPAFQDNALLEQVFPKHIAAALREGRPIEPEHHAEVTIFFSDICGFTDMSATLEPVQVSNMLDRLYTKFDKLCDQHGLYKIETIGDAYMCVGNLFTPQPDHAARVARFAMDAMEAANAIPILEDEPDGAHIDIRVGFHSGPVVSNVVGTLTPRFCLFGSTVNCASRMESNSVRNCIHMSPEAAALVQKQDVSLNVIRRDPMVTIKGLGKMQTYWLNKEPKADDVEASALEPPRRKRLSSTASIRTARISGVSHQHHLTESASKRASMDADLILGSQAKNVPQRARVMFDDVAIDMVPVNAMEAASPDKAEERADTPQTSNTDIDTATDLGDVPMPDANGTTDDHGTGKTVADSVV</sequence>
<dbReference type="PROSITE" id="PS00108">
    <property type="entry name" value="PROTEIN_KINASE_ST"/>
    <property type="match status" value="1"/>
</dbReference>
<name>A9V2N7_MONBE</name>
<evidence type="ECO:0000256" key="5">
    <source>
        <dbReference type="ARBA" id="ARBA00022741"/>
    </source>
</evidence>
<dbReference type="CDD" id="cd07302">
    <property type="entry name" value="CHD"/>
    <property type="match status" value="1"/>
</dbReference>
<dbReference type="PRINTS" id="PR00109">
    <property type="entry name" value="TYRKINASE"/>
</dbReference>
<evidence type="ECO:0000256" key="1">
    <source>
        <dbReference type="ARBA" id="ARBA00004167"/>
    </source>
</evidence>
<dbReference type="PANTHER" id="PTHR11920:SF335">
    <property type="entry name" value="GUANYLATE CYCLASE"/>
    <property type="match status" value="1"/>
</dbReference>
<keyword evidence="6 11" id="KW-0067">ATP-binding</keyword>
<dbReference type="GO" id="GO:0005524">
    <property type="term" value="F:ATP binding"/>
    <property type="evidence" value="ECO:0007669"/>
    <property type="project" value="UniProtKB-UniRule"/>
</dbReference>
<evidence type="ECO:0000256" key="9">
    <source>
        <dbReference type="ARBA" id="ARBA00023239"/>
    </source>
</evidence>
<dbReference type="Pfam" id="PF00211">
    <property type="entry name" value="Guanylate_cyc"/>
    <property type="match status" value="1"/>
</dbReference>
<evidence type="ECO:0000259" key="15">
    <source>
        <dbReference type="PROSITE" id="PS50125"/>
    </source>
</evidence>
<comment type="subcellular location">
    <subcellularLocation>
        <location evidence="1">Membrane</location>
        <topology evidence="1">Single-pass membrane protein</topology>
    </subcellularLocation>
</comment>
<evidence type="ECO:0000256" key="8">
    <source>
        <dbReference type="ARBA" id="ARBA00023136"/>
    </source>
</evidence>